<dbReference type="InterPro" id="IPR011706">
    <property type="entry name" value="Cu-oxidase_C"/>
</dbReference>
<proteinExistence type="inferred from homology"/>
<organism evidence="8 9">
    <name type="scientific">Aspergillus homomorphus (strain CBS 101889)</name>
    <dbReference type="NCBI Taxonomy" id="1450537"/>
    <lineage>
        <taxon>Eukaryota</taxon>
        <taxon>Fungi</taxon>
        <taxon>Dikarya</taxon>
        <taxon>Ascomycota</taxon>
        <taxon>Pezizomycotina</taxon>
        <taxon>Eurotiomycetes</taxon>
        <taxon>Eurotiomycetidae</taxon>
        <taxon>Eurotiales</taxon>
        <taxon>Aspergillaceae</taxon>
        <taxon>Aspergillus</taxon>
        <taxon>Aspergillus subgen. Circumdati</taxon>
    </lineage>
</organism>
<dbReference type="AlphaFoldDB" id="A0A395I4M2"/>
<keyword evidence="3" id="KW-0560">Oxidoreductase</keyword>
<evidence type="ECO:0000259" key="7">
    <source>
        <dbReference type="Pfam" id="PF07732"/>
    </source>
</evidence>
<protein>
    <submittedName>
        <fullName evidence="8">Multicopper oxidase</fullName>
    </submittedName>
</protein>
<feature type="domain" description="Plastocyanin-like" evidence="7">
    <location>
        <begin position="87"/>
        <end position="195"/>
    </location>
</feature>
<dbReference type="Proteomes" id="UP000248961">
    <property type="component" value="Unassembled WGS sequence"/>
</dbReference>
<comment type="similarity">
    <text evidence="1">Belongs to the multicopper oxidase family.</text>
</comment>
<keyword evidence="2" id="KW-0479">Metal-binding</keyword>
<dbReference type="SUPFAM" id="SSF49503">
    <property type="entry name" value="Cupredoxins"/>
    <property type="match status" value="3"/>
</dbReference>
<dbReference type="Gene3D" id="2.60.40.420">
    <property type="entry name" value="Cupredoxins - blue copper proteins"/>
    <property type="match status" value="3"/>
</dbReference>
<dbReference type="InterPro" id="IPR011707">
    <property type="entry name" value="Cu-oxidase-like_N"/>
</dbReference>
<dbReference type="Pfam" id="PF07731">
    <property type="entry name" value="Cu-oxidase_2"/>
    <property type="match status" value="1"/>
</dbReference>
<dbReference type="PANTHER" id="PTHR11709">
    <property type="entry name" value="MULTI-COPPER OXIDASE"/>
    <property type="match status" value="1"/>
</dbReference>
<dbReference type="GeneID" id="37201857"/>
<evidence type="ECO:0000256" key="1">
    <source>
        <dbReference type="ARBA" id="ARBA00010609"/>
    </source>
</evidence>
<dbReference type="STRING" id="1450537.A0A395I4M2"/>
<dbReference type="GO" id="GO:0005507">
    <property type="term" value="F:copper ion binding"/>
    <property type="evidence" value="ECO:0007669"/>
    <property type="project" value="InterPro"/>
</dbReference>
<evidence type="ECO:0000313" key="8">
    <source>
        <dbReference type="EMBL" id="RAL14689.1"/>
    </source>
</evidence>
<evidence type="ECO:0000256" key="3">
    <source>
        <dbReference type="ARBA" id="ARBA00023002"/>
    </source>
</evidence>
<dbReference type="CDD" id="cd13901">
    <property type="entry name" value="CuRO_3_MaLCC_like"/>
    <property type="match status" value="1"/>
</dbReference>
<sequence>MRVALVSSLTLLVVVTAATVIPSLSLHNQTATASFNSLLPSSTALSQNCHCNTPHTRQQWCEYDIHTDYATEAPDTGVTRKYWFNLEHVTMAPDGHSRFALAINGSIPGPTIEADWGDYVVVHLTNNLPDTGKNGTSIHFHGIRQNYTNPPNGVVSITQCLLAPNNTMTYRWRAVQYGNTWYHSHIDLQAWEGLFEALSYGGLPLYTTAQENGPLYLDSGLINGTNVYGYDDNANQTGYRFNTFTASMSYRLRLINVACDTHFKFMLDNHTMTVIANDLVPIHPYNTTVQTSPCVSQRHDAIISADQGAVAQAFWLRAIPQSACSQNLNPDNIKGIVYYGDEPQIPTTAPYTYTDSCEDENTSDLRPVVTPDPTVSTVPFYNTSEPVSLAKNAQSLYRWKLNSTSVHVDWTDPTLLEVNRVLPRANEWVYVIIETSLSVPHPVHLHGHDFYILAQGSGTYDGSTTPIDSLGMDGLPRRDTAMLKENGHLVVAFRTDNPGAWLMHWHIGWHTEEGFETQFLERYSEVQGLLDGYKEELKENWQT</sequence>
<keyword evidence="9" id="KW-1185">Reference proteome</keyword>
<dbReference type="Pfam" id="PF07732">
    <property type="entry name" value="Cu-oxidase_3"/>
    <property type="match status" value="1"/>
</dbReference>
<keyword evidence="4" id="KW-0186">Copper</keyword>
<dbReference type="InterPro" id="IPR008972">
    <property type="entry name" value="Cupredoxin"/>
</dbReference>
<feature type="chain" id="PRO_5017275474" evidence="5">
    <location>
        <begin position="18"/>
        <end position="543"/>
    </location>
</feature>
<dbReference type="RefSeq" id="XP_025553843.1">
    <property type="nucleotide sequence ID" value="XM_025697568.1"/>
</dbReference>
<keyword evidence="5" id="KW-0732">Signal</keyword>
<reference evidence="8 9" key="1">
    <citation type="submission" date="2018-02" db="EMBL/GenBank/DDBJ databases">
        <title>The genomes of Aspergillus section Nigri reveals drivers in fungal speciation.</title>
        <authorList>
            <consortium name="DOE Joint Genome Institute"/>
            <person name="Vesth T.C."/>
            <person name="Nybo J."/>
            <person name="Theobald S."/>
            <person name="Brandl J."/>
            <person name="Frisvad J.C."/>
            <person name="Nielsen K.F."/>
            <person name="Lyhne E.K."/>
            <person name="Kogle M.E."/>
            <person name="Kuo A."/>
            <person name="Riley R."/>
            <person name="Clum A."/>
            <person name="Nolan M."/>
            <person name="Lipzen A."/>
            <person name="Salamov A."/>
            <person name="Henrissat B."/>
            <person name="Wiebenga A."/>
            <person name="De vries R.P."/>
            <person name="Grigoriev I.V."/>
            <person name="Mortensen U.H."/>
            <person name="Andersen M.R."/>
            <person name="Baker S.E."/>
        </authorList>
    </citation>
    <scope>NUCLEOTIDE SEQUENCE [LARGE SCALE GENOMIC DNA]</scope>
    <source>
        <strain evidence="8 9">CBS 101889</strain>
    </source>
</reference>
<dbReference type="InterPro" id="IPR045087">
    <property type="entry name" value="Cu-oxidase_fam"/>
</dbReference>
<dbReference type="PANTHER" id="PTHR11709:SF502">
    <property type="entry name" value="MULTICOPPER OXIDASE"/>
    <property type="match status" value="1"/>
</dbReference>
<gene>
    <name evidence="8" type="ORF">BO97DRAFT_432851</name>
</gene>
<dbReference type="EMBL" id="KZ824274">
    <property type="protein sequence ID" value="RAL14689.1"/>
    <property type="molecule type" value="Genomic_DNA"/>
</dbReference>
<feature type="signal peptide" evidence="5">
    <location>
        <begin position="1"/>
        <end position="17"/>
    </location>
</feature>
<name>A0A395I4M2_ASPHC</name>
<accession>A0A395I4M2</accession>
<evidence type="ECO:0000256" key="2">
    <source>
        <dbReference type="ARBA" id="ARBA00022723"/>
    </source>
</evidence>
<evidence type="ECO:0000256" key="4">
    <source>
        <dbReference type="ARBA" id="ARBA00023008"/>
    </source>
</evidence>
<dbReference type="FunFam" id="2.60.40.420:FF:000021">
    <property type="entry name" value="Extracellular dihydrogeodin oxidase/laccase"/>
    <property type="match status" value="1"/>
</dbReference>
<evidence type="ECO:0000259" key="6">
    <source>
        <dbReference type="Pfam" id="PF07731"/>
    </source>
</evidence>
<dbReference type="VEuPathDB" id="FungiDB:BO97DRAFT_432851"/>
<feature type="domain" description="Plastocyanin-like" evidence="6">
    <location>
        <begin position="423"/>
        <end position="522"/>
    </location>
</feature>
<dbReference type="GO" id="GO:0016491">
    <property type="term" value="F:oxidoreductase activity"/>
    <property type="evidence" value="ECO:0007669"/>
    <property type="project" value="UniProtKB-KW"/>
</dbReference>
<evidence type="ECO:0000313" key="9">
    <source>
        <dbReference type="Proteomes" id="UP000248961"/>
    </source>
</evidence>
<evidence type="ECO:0000256" key="5">
    <source>
        <dbReference type="SAM" id="SignalP"/>
    </source>
</evidence>
<dbReference type="OrthoDB" id="2121828at2759"/>